<feature type="compositionally biased region" description="Basic and acidic residues" evidence="2">
    <location>
        <begin position="390"/>
        <end position="401"/>
    </location>
</feature>
<feature type="compositionally biased region" description="Basic and acidic residues" evidence="2">
    <location>
        <begin position="373"/>
        <end position="382"/>
    </location>
</feature>
<feature type="region of interest" description="Disordered" evidence="2">
    <location>
        <begin position="342"/>
        <end position="559"/>
    </location>
</feature>
<feature type="region of interest" description="Disordered" evidence="2">
    <location>
        <begin position="243"/>
        <end position="282"/>
    </location>
</feature>
<feature type="compositionally biased region" description="Low complexity" evidence="2">
    <location>
        <begin position="436"/>
        <end position="448"/>
    </location>
</feature>
<dbReference type="Proteomes" id="UP001217089">
    <property type="component" value="Unassembled WGS sequence"/>
</dbReference>
<keyword evidence="1" id="KW-0175">Coiled coil</keyword>
<reference evidence="3 4" key="1">
    <citation type="submission" date="2022-12" db="EMBL/GenBank/DDBJ databases">
        <title>Chromosome-level genome of Tegillarca granosa.</title>
        <authorList>
            <person name="Kim J."/>
        </authorList>
    </citation>
    <scope>NUCLEOTIDE SEQUENCE [LARGE SCALE GENOMIC DNA]</scope>
    <source>
        <strain evidence="3">Teg-2019</strain>
        <tissue evidence="3">Adductor muscle</tissue>
    </source>
</reference>
<comment type="caution">
    <text evidence="3">The sequence shown here is derived from an EMBL/GenBank/DDBJ whole genome shotgun (WGS) entry which is preliminary data.</text>
</comment>
<feature type="compositionally biased region" description="Basic and acidic residues" evidence="2">
    <location>
        <begin position="680"/>
        <end position="690"/>
    </location>
</feature>
<feature type="compositionally biased region" description="Low complexity" evidence="2">
    <location>
        <begin position="268"/>
        <end position="277"/>
    </location>
</feature>
<sequence length="739" mass="82382">MDANQSFPINKVDDLDTAVDGFLIDDDGIVRDDFDTNSKYTGTGHWTDSGLGGDKQSAGGSTSTLRQLDLHSYPSFEDVSHQLEESHVNISDFEASKDELSFDRDSFTSGLDQELDFQNNSRGNTPQHFHGRYSGRSSRSSFDHSLNFEDTDNKDTLESGKELFDKEYYEQLQELGVIIDAPDVELSNKDSLHEFETVEAHVSHELIDFNENEIEGDPIQEFLRRTPTREVRERRASDAVVPDLYSHHSNRNEYEDDARGHTRPNTASSTRTISSRSFPEISPEEALQLYQEQVESQDRLDQGPNFFDNDAESIEFEQSQKTGDDDELFLITGRISDAPVPAKIPAYENDHNTPSQTPRSGISSRGSNKGHHHGDTSFERKLYSRSPAQIHDRSFDRDASFRSHTPHSVDGSVTPVSLAYSDSRPPTRSDSDTPFRPESAASNRSAASEGLGTRLKTTSAKNSHQSPQKLGKARSQESFFENGKTPSKKNSDKMPKRLLPKPSAPDDNQSFRVKSKSTTNISTKSGPVKPTHMSVSDIPHINIDDPDQSEIQSTTSEKSRTELASKLNQEFSKRKQATELVKQLQLDYDKLLSKYATAELTIDQLRLGARINLHSNSPTPSQATTGSFPPAQRQEAIMVNQSMSRGMKSPSPFQGSLGTMSPQSIVKVFTGPKLVYDFCENKNKPNDNQDNKNNNGNGNQGNNKNNTLNEKSGQNSEVDRKLKETSGEVKGLWTGDELE</sequence>
<feature type="region of interest" description="Disordered" evidence="2">
    <location>
        <begin position="117"/>
        <end position="154"/>
    </location>
</feature>
<feature type="compositionally biased region" description="Low complexity" evidence="2">
    <location>
        <begin position="691"/>
        <end position="706"/>
    </location>
</feature>
<organism evidence="3 4">
    <name type="scientific">Tegillarca granosa</name>
    <name type="common">Malaysian cockle</name>
    <name type="synonym">Anadara granosa</name>
    <dbReference type="NCBI Taxonomy" id="220873"/>
    <lineage>
        <taxon>Eukaryota</taxon>
        <taxon>Metazoa</taxon>
        <taxon>Spiralia</taxon>
        <taxon>Lophotrochozoa</taxon>
        <taxon>Mollusca</taxon>
        <taxon>Bivalvia</taxon>
        <taxon>Autobranchia</taxon>
        <taxon>Pteriomorphia</taxon>
        <taxon>Arcoida</taxon>
        <taxon>Arcoidea</taxon>
        <taxon>Arcidae</taxon>
        <taxon>Tegillarca</taxon>
    </lineage>
</organism>
<feature type="compositionally biased region" description="Basic and acidic residues" evidence="2">
    <location>
        <begin position="250"/>
        <end position="260"/>
    </location>
</feature>
<feature type="region of interest" description="Disordered" evidence="2">
    <location>
        <begin position="32"/>
        <end position="63"/>
    </location>
</feature>
<evidence type="ECO:0000313" key="3">
    <source>
        <dbReference type="EMBL" id="KAJ8321270.1"/>
    </source>
</evidence>
<feature type="compositionally biased region" description="Basic and acidic residues" evidence="2">
    <location>
        <begin position="717"/>
        <end position="727"/>
    </location>
</feature>
<protein>
    <submittedName>
        <fullName evidence="3">Uncharacterized protein</fullName>
    </submittedName>
</protein>
<feature type="compositionally biased region" description="Polar residues" evidence="2">
    <location>
        <begin position="117"/>
        <end position="127"/>
    </location>
</feature>
<feature type="coiled-coil region" evidence="1">
    <location>
        <begin position="574"/>
        <end position="601"/>
    </location>
</feature>
<accession>A0ABQ9FZY9</accession>
<gene>
    <name evidence="3" type="ORF">KUTeg_001128</name>
</gene>
<evidence type="ECO:0000256" key="2">
    <source>
        <dbReference type="SAM" id="MobiDB-lite"/>
    </source>
</evidence>
<feature type="compositionally biased region" description="Polar residues" evidence="2">
    <location>
        <begin position="352"/>
        <end position="367"/>
    </location>
</feature>
<feature type="compositionally biased region" description="Polar residues" evidence="2">
    <location>
        <begin position="37"/>
        <end position="46"/>
    </location>
</feature>
<feature type="compositionally biased region" description="Low complexity" evidence="2">
    <location>
        <begin position="132"/>
        <end position="145"/>
    </location>
</feature>
<keyword evidence="4" id="KW-1185">Reference proteome</keyword>
<dbReference type="EMBL" id="JARBDR010000107">
    <property type="protein sequence ID" value="KAJ8321270.1"/>
    <property type="molecule type" value="Genomic_DNA"/>
</dbReference>
<evidence type="ECO:0000256" key="1">
    <source>
        <dbReference type="SAM" id="Coils"/>
    </source>
</evidence>
<proteinExistence type="predicted"/>
<feature type="compositionally biased region" description="Polar residues" evidence="2">
    <location>
        <begin position="455"/>
        <end position="468"/>
    </location>
</feature>
<evidence type="ECO:0000313" key="4">
    <source>
        <dbReference type="Proteomes" id="UP001217089"/>
    </source>
</evidence>
<feature type="compositionally biased region" description="Basic and acidic residues" evidence="2">
    <location>
        <begin position="425"/>
        <end position="435"/>
    </location>
</feature>
<feature type="compositionally biased region" description="Low complexity" evidence="2">
    <location>
        <begin position="516"/>
        <end position="525"/>
    </location>
</feature>
<feature type="compositionally biased region" description="Polar residues" evidence="2">
    <location>
        <begin position="707"/>
        <end position="716"/>
    </location>
</feature>
<name>A0ABQ9FZY9_TEGGR</name>
<feature type="region of interest" description="Disordered" evidence="2">
    <location>
        <begin position="680"/>
        <end position="739"/>
    </location>
</feature>